<dbReference type="AlphaFoldDB" id="E8U3B4"/>
<evidence type="ECO:0000313" key="5">
    <source>
        <dbReference type="Proteomes" id="UP000008635"/>
    </source>
</evidence>
<dbReference type="InterPro" id="IPR003018">
    <property type="entry name" value="GAF"/>
</dbReference>
<organism evidence="4 5">
    <name type="scientific">Deinococcus maricopensis (strain DSM 21211 / LMG 22137 / NRRL B-23946 / LB-34)</name>
    <dbReference type="NCBI Taxonomy" id="709986"/>
    <lineage>
        <taxon>Bacteria</taxon>
        <taxon>Thermotogati</taxon>
        <taxon>Deinococcota</taxon>
        <taxon>Deinococci</taxon>
        <taxon>Deinococcales</taxon>
        <taxon>Deinococcaceae</taxon>
        <taxon>Deinococcus</taxon>
    </lineage>
</organism>
<dbReference type="Pfam" id="PF05227">
    <property type="entry name" value="CHASE3"/>
    <property type="match status" value="1"/>
</dbReference>
<dbReference type="Gene3D" id="3.30.450.40">
    <property type="match status" value="1"/>
</dbReference>
<dbReference type="Proteomes" id="UP000008635">
    <property type="component" value="Chromosome"/>
</dbReference>
<dbReference type="InterPro" id="IPR029787">
    <property type="entry name" value="Nucleotide_cyclase"/>
</dbReference>
<dbReference type="CDD" id="cd01949">
    <property type="entry name" value="GGDEF"/>
    <property type="match status" value="1"/>
</dbReference>
<reference evidence="5" key="2">
    <citation type="submission" date="2011-01" db="EMBL/GenBank/DDBJ databases">
        <title>The complete genome of Deinococcus maricopensis DSM 21211.</title>
        <authorList>
            <consortium name="US DOE Joint Genome Institute (JGI-PGF)"/>
            <person name="Lucas S."/>
            <person name="Copeland A."/>
            <person name="Lapidus A."/>
            <person name="Goodwin L."/>
            <person name="Pitluck S."/>
            <person name="Kyrpides N."/>
            <person name="Mavromatis K."/>
            <person name="Pagani I."/>
            <person name="Ivanova N."/>
            <person name="Ovchinnikova G."/>
            <person name="Zeytun A."/>
            <person name="Detter J.C."/>
            <person name="Han C."/>
            <person name="Land M."/>
            <person name="Hauser L."/>
            <person name="Markowitz V."/>
            <person name="Cheng J.-F."/>
            <person name="Hugenholtz P."/>
            <person name="Woyke T."/>
            <person name="Wu D."/>
            <person name="Pukall R."/>
            <person name="Gehrich-Schroeter G."/>
            <person name="Brambilla E."/>
            <person name="Klenk H.-P."/>
            <person name="Eisen J.A."/>
        </authorList>
    </citation>
    <scope>NUCLEOTIDE SEQUENCE [LARGE SCALE GENOMIC DNA]</scope>
    <source>
        <strain evidence="5">DSM 21211 / LMG 22137 / NRRL B-23946 / LB-34</strain>
    </source>
</reference>
<dbReference type="GO" id="GO:0007165">
    <property type="term" value="P:signal transduction"/>
    <property type="evidence" value="ECO:0007669"/>
    <property type="project" value="InterPro"/>
</dbReference>
<keyword evidence="1" id="KW-0472">Membrane</keyword>
<dbReference type="InterPro" id="IPR000160">
    <property type="entry name" value="GGDEF_dom"/>
</dbReference>
<dbReference type="OrthoDB" id="9813903at2"/>
<dbReference type="STRING" id="709986.Deima_0121"/>
<dbReference type="PROSITE" id="PS50887">
    <property type="entry name" value="GGDEF"/>
    <property type="match status" value="1"/>
</dbReference>
<keyword evidence="1" id="KW-0812">Transmembrane</keyword>
<dbReference type="InterPro" id="IPR043128">
    <property type="entry name" value="Rev_trsase/Diguanyl_cyclase"/>
</dbReference>
<dbReference type="InterPro" id="IPR050469">
    <property type="entry name" value="Diguanylate_Cyclase"/>
</dbReference>
<dbReference type="PROSITE" id="PS50885">
    <property type="entry name" value="HAMP"/>
    <property type="match status" value="1"/>
</dbReference>
<dbReference type="CDD" id="cd19410">
    <property type="entry name" value="HK9-like_sensor"/>
    <property type="match status" value="1"/>
</dbReference>
<dbReference type="GO" id="GO:0043709">
    <property type="term" value="P:cell adhesion involved in single-species biofilm formation"/>
    <property type="evidence" value="ECO:0007669"/>
    <property type="project" value="TreeGrafter"/>
</dbReference>
<keyword evidence="1" id="KW-1133">Transmembrane helix</keyword>
<dbReference type="PANTHER" id="PTHR45138">
    <property type="entry name" value="REGULATORY COMPONENTS OF SENSORY TRANSDUCTION SYSTEM"/>
    <property type="match status" value="1"/>
</dbReference>
<dbReference type="InterPro" id="IPR029016">
    <property type="entry name" value="GAF-like_dom_sf"/>
</dbReference>
<dbReference type="Gene3D" id="3.30.70.270">
    <property type="match status" value="1"/>
</dbReference>
<feature type="transmembrane region" description="Helical" evidence="1">
    <location>
        <begin position="193"/>
        <end position="214"/>
    </location>
</feature>
<dbReference type="InterPro" id="IPR007891">
    <property type="entry name" value="CHASE3"/>
</dbReference>
<dbReference type="GO" id="GO:0005886">
    <property type="term" value="C:plasma membrane"/>
    <property type="evidence" value="ECO:0007669"/>
    <property type="project" value="TreeGrafter"/>
</dbReference>
<sequence precursor="true">MPAPQQLTIRAYLLRHQALLWTVLLTFGALELWSTARNNEATRLANQTQSELNQAREIIKTVVDLETGIRGYAVTGESRFLEPYNAARGNFKSQIDALRDTQRRINDVDMIPNIRTLDHIEQTVNTWFVEIANYEIQWRPTHPERVVARESSGRGKQLIDSVRADIALFEASELRELDGLQQQAAQARLLNQLVTLFGVLGALIASVTSSIFVARNLSVKFGRLAEAAEHLAATEHALPVGGFHLTEAARLAESFNTMAGKLEASHERLTRQNTALQARNAEVLATNELAEQLQTCFTLQEGFMVLRSTLPQLFPNVQGVVTIMNASRNLLEPQVRWPPEPDGETPTDPLMEPSECWAIRSGQAYDPDQRRVTPPCGQHDAPGGHLCIPLVAHGEALGMLRLGALPHDERARHDLRERALAIASQVALGLSNLRLRETLRNQSIRDPLTGLFNRRYLDETFEREVRRAERHRRSLSILMLDVDHFKRFNDTFGHEAGDAVLVALAQLMTRHFRREDIVCRYGGEEFAVLLTDASFQDGLNRAEALRAATAELRPTLQGRALGGISISVGVSGFPEHARDSAELLRLADSALYEAKQAGRNRVMAAGR</sequence>
<evidence type="ECO:0000313" key="4">
    <source>
        <dbReference type="EMBL" id="ADV65785.1"/>
    </source>
</evidence>
<dbReference type="FunFam" id="3.30.70.270:FF:000001">
    <property type="entry name" value="Diguanylate cyclase domain protein"/>
    <property type="match status" value="1"/>
</dbReference>
<evidence type="ECO:0000259" key="2">
    <source>
        <dbReference type="PROSITE" id="PS50885"/>
    </source>
</evidence>
<dbReference type="GO" id="GO:0052621">
    <property type="term" value="F:diguanylate cyclase activity"/>
    <property type="evidence" value="ECO:0007669"/>
    <property type="project" value="TreeGrafter"/>
</dbReference>
<protein>
    <submittedName>
        <fullName evidence="4">Diguanylate cyclase with GAF sensor</fullName>
    </submittedName>
</protein>
<evidence type="ECO:0000256" key="1">
    <source>
        <dbReference type="SAM" id="Phobius"/>
    </source>
</evidence>
<gene>
    <name evidence="4" type="ordered locus">Deima_0121</name>
</gene>
<dbReference type="Gene3D" id="6.10.340.10">
    <property type="match status" value="1"/>
</dbReference>
<dbReference type="SUPFAM" id="SSF55781">
    <property type="entry name" value="GAF domain-like"/>
    <property type="match status" value="1"/>
</dbReference>
<dbReference type="eggNOG" id="COG3706">
    <property type="taxonomic scope" value="Bacteria"/>
</dbReference>
<dbReference type="Pfam" id="PF00990">
    <property type="entry name" value="GGDEF"/>
    <property type="match status" value="1"/>
</dbReference>
<dbReference type="SUPFAM" id="SSF55073">
    <property type="entry name" value="Nucleotide cyclase"/>
    <property type="match status" value="1"/>
</dbReference>
<dbReference type="GO" id="GO:1902201">
    <property type="term" value="P:negative regulation of bacterial-type flagellum-dependent cell motility"/>
    <property type="evidence" value="ECO:0007669"/>
    <property type="project" value="TreeGrafter"/>
</dbReference>
<dbReference type="NCBIfam" id="TIGR00254">
    <property type="entry name" value="GGDEF"/>
    <property type="match status" value="1"/>
</dbReference>
<dbReference type="SMART" id="SM00267">
    <property type="entry name" value="GGDEF"/>
    <property type="match status" value="1"/>
</dbReference>
<dbReference type="HOGENOM" id="CLU_000445_11_24_0"/>
<evidence type="ECO:0000259" key="3">
    <source>
        <dbReference type="PROSITE" id="PS50887"/>
    </source>
</evidence>
<reference evidence="4 5" key="1">
    <citation type="journal article" date="2011" name="Stand. Genomic Sci.">
        <title>Complete genome sequence of Deinococcus maricopensis type strain (LB-34).</title>
        <authorList>
            <person name="Pukall R."/>
            <person name="Zeytun A."/>
            <person name="Lucas S."/>
            <person name="Lapidus A."/>
            <person name="Hammon N."/>
            <person name="Deshpande S."/>
            <person name="Nolan M."/>
            <person name="Cheng J.F."/>
            <person name="Pitluck S."/>
            <person name="Liolios K."/>
            <person name="Pagani I."/>
            <person name="Mikhailova N."/>
            <person name="Ivanova N."/>
            <person name="Mavromatis K."/>
            <person name="Pati A."/>
            <person name="Tapia R."/>
            <person name="Han C."/>
            <person name="Goodwin L."/>
            <person name="Chen A."/>
            <person name="Palaniappan K."/>
            <person name="Land M."/>
            <person name="Hauser L."/>
            <person name="Chang Y.J."/>
            <person name="Jeffries C.D."/>
            <person name="Brambilla E.M."/>
            <person name="Rohde M."/>
            <person name="Goker M."/>
            <person name="Detter J.C."/>
            <person name="Woyke T."/>
            <person name="Bristow J."/>
            <person name="Eisen J.A."/>
            <person name="Markowitz V."/>
            <person name="Hugenholtz P."/>
            <person name="Kyrpides N.C."/>
            <person name="Klenk H.P."/>
        </authorList>
    </citation>
    <scope>NUCLEOTIDE SEQUENCE [LARGE SCALE GENOMIC DNA]</scope>
    <source>
        <strain evidence="5">DSM 21211 / LMG 22137 / NRRL B-23946 / LB-34</strain>
    </source>
</reference>
<dbReference type="EMBL" id="CP002454">
    <property type="protein sequence ID" value="ADV65785.1"/>
    <property type="molecule type" value="Genomic_DNA"/>
</dbReference>
<proteinExistence type="predicted"/>
<feature type="domain" description="HAMP" evidence="2">
    <location>
        <begin position="215"/>
        <end position="267"/>
    </location>
</feature>
<dbReference type="KEGG" id="dmr:Deima_0121"/>
<name>E8U3B4_DEIML</name>
<dbReference type="PANTHER" id="PTHR45138:SF9">
    <property type="entry name" value="DIGUANYLATE CYCLASE DGCM-RELATED"/>
    <property type="match status" value="1"/>
</dbReference>
<dbReference type="InterPro" id="IPR003660">
    <property type="entry name" value="HAMP_dom"/>
</dbReference>
<feature type="domain" description="GGDEF" evidence="3">
    <location>
        <begin position="473"/>
        <end position="607"/>
    </location>
</feature>
<keyword evidence="5" id="KW-1185">Reference proteome</keyword>
<accession>E8U3B4</accession>
<dbReference type="RefSeq" id="WP_013555290.1">
    <property type="nucleotide sequence ID" value="NC_014958.1"/>
</dbReference>
<dbReference type="SMART" id="SM00065">
    <property type="entry name" value="GAF"/>
    <property type="match status" value="1"/>
</dbReference>